<proteinExistence type="inferred from homology"/>
<keyword evidence="3 6" id="KW-0819">tRNA processing</keyword>
<keyword evidence="4 6" id="KW-0677">Repeat</keyword>
<dbReference type="Proteomes" id="UP000790833">
    <property type="component" value="Unassembled WGS sequence"/>
</dbReference>
<evidence type="ECO:0000256" key="5">
    <source>
        <dbReference type="ARBA" id="ARBA00023242"/>
    </source>
</evidence>
<dbReference type="InterPro" id="IPR015943">
    <property type="entry name" value="WD40/YVTN_repeat-like_dom_sf"/>
</dbReference>
<dbReference type="GO" id="GO:0005829">
    <property type="term" value="C:cytosol"/>
    <property type="evidence" value="ECO:0007669"/>
    <property type="project" value="TreeGrafter"/>
</dbReference>
<comment type="function">
    <text evidence="6">Required for the formation of N(7)-methylguanine at position 46 (m7G46) in tRNA. In the complex, it is required to stabilize and induce conformational changes of the catalytic subunit.</text>
</comment>
<evidence type="ECO:0000256" key="7">
    <source>
        <dbReference type="PROSITE-ProRule" id="PRU00221"/>
    </source>
</evidence>
<dbReference type="SMART" id="SM00320">
    <property type="entry name" value="WD40"/>
    <property type="match status" value="2"/>
</dbReference>
<keyword evidence="11" id="KW-1185">Reference proteome</keyword>
<comment type="pathway">
    <text evidence="6">tRNA modification; N(7)-methylguanine-tRNA biosynthesis.</text>
</comment>
<organism evidence="10 11">
    <name type="scientific">Scheffersomyces spartinae</name>
    <dbReference type="NCBI Taxonomy" id="45513"/>
    <lineage>
        <taxon>Eukaryota</taxon>
        <taxon>Fungi</taxon>
        <taxon>Dikarya</taxon>
        <taxon>Ascomycota</taxon>
        <taxon>Saccharomycotina</taxon>
        <taxon>Pichiomycetes</taxon>
        <taxon>Debaryomycetaceae</taxon>
        <taxon>Scheffersomyces</taxon>
    </lineage>
</organism>
<protein>
    <submittedName>
        <fullName evidence="10">tRNA (Guanine-N(7)-)-methyltransferase non-catalytic subunit trm82</fullName>
    </submittedName>
</protein>
<dbReference type="GO" id="GO:0106004">
    <property type="term" value="P:tRNA (guanine-N7)-methylation"/>
    <property type="evidence" value="ECO:0007669"/>
    <property type="project" value="UniProtKB-UniRule"/>
</dbReference>
<keyword evidence="8" id="KW-0175">Coiled coil</keyword>
<dbReference type="InterPro" id="IPR036322">
    <property type="entry name" value="WD40_repeat_dom_sf"/>
</dbReference>
<accession>A0A9P7V8Y3</accession>
<gene>
    <name evidence="10" type="primary">TRM82</name>
    <name evidence="10" type="ORF">KQ657_000671</name>
</gene>
<evidence type="ECO:0000256" key="2">
    <source>
        <dbReference type="ARBA" id="ARBA00022574"/>
    </source>
</evidence>
<dbReference type="HAMAP" id="MF_03056">
    <property type="entry name" value="TRM82"/>
    <property type="match status" value="1"/>
</dbReference>
<dbReference type="GO" id="GO:0043527">
    <property type="term" value="C:tRNA methyltransferase complex"/>
    <property type="evidence" value="ECO:0007669"/>
    <property type="project" value="TreeGrafter"/>
</dbReference>
<dbReference type="AlphaFoldDB" id="A0A9P7V8Y3"/>
<dbReference type="PANTHER" id="PTHR16288">
    <property type="entry name" value="WD40 REPEAT PROTEIN 4"/>
    <property type="match status" value="1"/>
</dbReference>
<feature type="repeat" description="WD" evidence="7">
    <location>
        <begin position="221"/>
        <end position="263"/>
    </location>
</feature>
<dbReference type="PROSITE" id="PS50003">
    <property type="entry name" value="PH_DOMAIN"/>
    <property type="match status" value="1"/>
</dbReference>
<comment type="similarity">
    <text evidence="6">Belongs to the WD repeat TRM82 family.</text>
</comment>
<dbReference type="OrthoDB" id="339900at2759"/>
<dbReference type="PANTHER" id="PTHR16288:SF0">
    <property type="entry name" value="TRNA (GUANINE-N(7)-)-METHYLTRANSFERASE NON-CATALYTIC SUBUNIT WDR4"/>
    <property type="match status" value="1"/>
</dbReference>
<dbReference type="EMBL" id="JAHMUF010000011">
    <property type="protein sequence ID" value="KAG7193600.1"/>
    <property type="molecule type" value="Genomic_DNA"/>
</dbReference>
<dbReference type="Gene3D" id="2.130.10.10">
    <property type="entry name" value="YVTN repeat-like/Quinoprotein amine dehydrogenase"/>
    <property type="match status" value="1"/>
</dbReference>
<comment type="caution">
    <text evidence="10">The sequence shown here is derived from an EMBL/GenBank/DDBJ whole genome shotgun (WGS) entry which is preliminary data.</text>
</comment>
<keyword evidence="2 6" id="KW-0853">WD repeat</keyword>
<evidence type="ECO:0000256" key="1">
    <source>
        <dbReference type="ARBA" id="ARBA00004123"/>
    </source>
</evidence>
<evidence type="ECO:0000313" key="11">
    <source>
        <dbReference type="Proteomes" id="UP000790833"/>
    </source>
</evidence>
<keyword evidence="5 6" id="KW-0539">Nucleus</keyword>
<dbReference type="SUPFAM" id="SSF50978">
    <property type="entry name" value="WD40 repeat-like"/>
    <property type="match status" value="1"/>
</dbReference>
<dbReference type="InterPro" id="IPR028884">
    <property type="entry name" value="Trm82"/>
</dbReference>
<reference evidence="10" key="1">
    <citation type="submission" date="2021-03" db="EMBL/GenBank/DDBJ databases">
        <authorList>
            <person name="Palmer J.M."/>
        </authorList>
    </citation>
    <scope>NUCLEOTIDE SEQUENCE</scope>
    <source>
        <strain evidence="10">ARV_011</strain>
    </source>
</reference>
<dbReference type="InterPro" id="IPR001680">
    <property type="entry name" value="WD40_rpt"/>
</dbReference>
<evidence type="ECO:0000256" key="3">
    <source>
        <dbReference type="ARBA" id="ARBA00022694"/>
    </source>
</evidence>
<dbReference type="GeneID" id="66114045"/>
<comment type="subcellular location">
    <subcellularLocation>
        <location evidence="1 6">Nucleus</location>
    </subcellularLocation>
</comment>
<dbReference type="GO" id="GO:0005634">
    <property type="term" value="C:nucleus"/>
    <property type="evidence" value="ECO:0007669"/>
    <property type="project" value="UniProtKB-SubCell"/>
</dbReference>
<feature type="coiled-coil region" evidence="8">
    <location>
        <begin position="41"/>
        <end position="68"/>
    </location>
</feature>
<evidence type="ECO:0000256" key="4">
    <source>
        <dbReference type="ARBA" id="ARBA00022737"/>
    </source>
</evidence>
<sequence>MKHPFQIVLSDQDGHVFTSVKNEILVFNTDGQRIGHWIDPLDKSVTLKKQQEEKIKQLSEKKLKTNDETPIKIPKIPVPGLGAPPLYNYIRSLSVRNDILVGTTDSDKAVVIFRIDFSNNIGNCLCLIKRQVLPKRPCAVSQNDKVVVVADKFGDVYTVSIDLNEPVEDKALAPILGHVSMLSDVLITTRDDGKSFILTADRDEHIRVTNYPKSYVIKSWLFGHREFILSLVIPEFNRDLLISGGGDNYVLLWNWYDNKLLDQVDIRTLIEPFLNDSHLPPERFLTEDSVKEVTVSNIISYAEYFYVVCENTKCINGFKIDAGDGFKVNHIQTLTTQHSIVDITLDKLKNQLIACFDTEDEHKLLAGFAIADDGLLQQQEQSKALTNISDANECLVESRDDFYPLYYTSTLRKRSDH</sequence>
<evidence type="ECO:0000256" key="8">
    <source>
        <dbReference type="SAM" id="Coils"/>
    </source>
</evidence>
<evidence type="ECO:0000256" key="6">
    <source>
        <dbReference type="HAMAP-Rule" id="MF_03056"/>
    </source>
</evidence>
<evidence type="ECO:0000313" key="10">
    <source>
        <dbReference type="EMBL" id="KAG7193600.1"/>
    </source>
</evidence>
<dbReference type="PROSITE" id="PS50082">
    <property type="entry name" value="WD_REPEATS_2"/>
    <property type="match status" value="1"/>
</dbReference>
<name>A0A9P7V8Y3_9ASCO</name>
<evidence type="ECO:0000259" key="9">
    <source>
        <dbReference type="PROSITE" id="PS50003"/>
    </source>
</evidence>
<dbReference type="InterPro" id="IPR001849">
    <property type="entry name" value="PH_domain"/>
</dbReference>
<feature type="domain" description="PH" evidence="9">
    <location>
        <begin position="1"/>
        <end position="46"/>
    </location>
</feature>
<dbReference type="RefSeq" id="XP_043049148.1">
    <property type="nucleotide sequence ID" value="XM_043191505.1"/>
</dbReference>